<accession>A0A2S8IIE5</accession>
<dbReference type="AlphaFoldDB" id="A0A2S8IIE5"/>
<evidence type="ECO:0000259" key="1">
    <source>
        <dbReference type="PROSITE" id="PS50943"/>
    </source>
</evidence>
<evidence type="ECO:0000313" key="3">
    <source>
        <dbReference type="Proteomes" id="UP000238206"/>
    </source>
</evidence>
<organism evidence="2 3">
    <name type="scientific">Burkholderia cepacia</name>
    <name type="common">Pseudomonas cepacia</name>
    <dbReference type="NCBI Taxonomy" id="292"/>
    <lineage>
        <taxon>Bacteria</taxon>
        <taxon>Pseudomonadati</taxon>
        <taxon>Pseudomonadota</taxon>
        <taxon>Betaproteobacteria</taxon>
        <taxon>Burkholderiales</taxon>
        <taxon>Burkholderiaceae</taxon>
        <taxon>Burkholderia</taxon>
        <taxon>Burkholderia cepacia complex</taxon>
    </lineage>
</organism>
<dbReference type="EMBL" id="PUIQ01000041">
    <property type="protein sequence ID" value="PQP14142.1"/>
    <property type="molecule type" value="Genomic_DNA"/>
</dbReference>
<dbReference type="SUPFAM" id="SSF47413">
    <property type="entry name" value="lambda repressor-like DNA-binding domains"/>
    <property type="match status" value="1"/>
</dbReference>
<protein>
    <recommendedName>
        <fullName evidence="1">HTH cro/C1-type domain-containing protein</fullName>
    </recommendedName>
</protein>
<sequence length="109" mass="12100">MKNCDHYLDLAKIKRDLPSDYALAKLLGVSPSGITNYRKGRSHFDDATAIKIAHLCEIEPAEILFAMQVERAKNDEARAVWSGLLEKFSKGFRWLALPANACGALVPQV</sequence>
<dbReference type="Proteomes" id="UP000238206">
    <property type="component" value="Unassembled WGS sequence"/>
</dbReference>
<comment type="caution">
    <text evidence="2">The sequence shown here is derived from an EMBL/GenBank/DDBJ whole genome shotgun (WGS) entry which is preliminary data.</text>
</comment>
<feature type="domain" description="HTH cro/C1-type" evidence="1">
    <location>
        <begin position="22"/>
        <end position="63"/>
    </location>
</feature>
<dbReference type="RefSeq" id="WP_105392610.1">
    <property type="nucleotide sequence ID" value="NZ_PUIQ01000041.1"/>
</dbReference>
<dbReference type="GO" id="GO:0003677">
    <property type="term" value="F:DNA binding"/>
    <property type="evidence" value="ECO:0007669"/>
    <property type="project" value="InterPro"/>
</dbReference>
<dbReference type="InterPro" id="IPR001387">
    <property type="entry name" value="Cro/C1-type_HTH"/>
</dbReference>
<dbReference type="CDD" id="cd00093">
    <property type="entry name" value="HTH_XRE"/>
    <property type="match status" value="1"/>
</dbReference>
<dbReference type="InterPro" id="IPR010982">
    <property type="entry name" value="Lambda_DNA-bd_dom_sf"/>
</dbReference>
<dbReference type="Pfam" id="PF01381">
    <property type="entry name" value="HTH_3"/>
    <property type="match status" value="1"/>
</dbReference>
<dbReference type="Gene3D" id="1.10.260.40">
    <property type="entry name" value="lambda repressor-like DNA-binding domains"/>
    <property type="match status" value="1"/>
</dbReference>
<dbReference type="PROSITE" id="PS50943">
    <property type="entry name" value="HTH_CROC1"/>
    <property type="match status" value="1"/>
</dbReference>
<name>A0A2S8IIE5_BURCE</name>
<gene>
    <name evidence="2" type="ORF">C5615_27160</name>
</gene>
<reference evidence="2 3" key="1">
    <citation type="submission" date="2018-02" db="EMBL/GenBank/DDBJ databases">
        <title>Draft genome sequencing of Burkholderia cepacia Y14-15.</title>
        <authorList>
            <person name="Zheng B.-X."/>
        </authorList>
    </citation>
    <scope>NUCLEOTIDE SEQUENCE [LARGE SCALE GENOMIC DNA]</scope>
    <source>
        <strain evidence="2 3">Y14-15</strain>
    </source>
</reference>
<evidence type="ECO:0000313" key="2">
    <source>
        <dbReference type="EMBL" id="PQP14142.1"/>
    </source>
</evidence>
<proteinExistence type="predicted"/>